<feature type="compositionally biased region" description="Basic and acidic residues" evidence="4">
    <location>
        <begin position="397"/>
        <end position="419"/>
    </location>
</feature>
<feature type="region of interest" description="Disordered" evidence="4">
    <location>
        <begin position="477"/>
        <end position="508"/>
    </location>
</feature>
<keyword evidence="1 3" id="KW-0853">WD repeat</keyword>
<dbReference type="PROSITE" id="PS50082">
    <property type="entry name" value="WD_REPEATS_2"/>
    <property type="match status" value="3"/>
</dbReference>
<dbReference type="SUPFAM" id="SSF50978">
    <property type="entry name" value="WD40 repeat-like"/>
    <property type="match status" value="1"/>
</dbReference>
<sequence>MGLAFHDRLLRRELGNTTRYSGVRGIYGDKRWVDDLDIVNELDGHTGCVNALSWSKSGTLLASGSDDTRIHIHSYLPDGSTSQFNLATSIVTGHTQNIFSVKFMPHSNDRTIVSVAGDATVRIFDVEYSRNRATAGSSSRSPRDGAVWENTNHLSEGDTNAKVFRSHGDRVKRIVTESSPYFFLTCSEDGEVRQWDLREPESTYPGISRNHHYGPRSNTNNDRVPPPLISYKRYNIDLNTISCSPSRPYYIALGGNHLHCFLHDRRMLGRDLLAERGTKISPSSSKTASSRDDELMAQATQCVRRFAPNGQPRMGRTDTGHITACKISDANPNELIASWSGDHIYSFDVIRSPDAREGVARLKSPSSTAKNVNGKVKESRDRKRKRAKEGSTMSLEAAERGGSRARTSSESELHTEDVSLRVNYGNGQREEIPIEPPRARSPATEAREAELPDFQRQSFRIAKGSVLLRRCIFDPDAMTSESTPSRRSTATSSNAPPSQSPTVHPSSNVTAYSRALTVASSLMPEIEDVIRTWRYPVNPLPVDVTFQRKLRIDREKSARFVQATGTLARVLGGRIRTLGGANADAAKMELFSHIKAALNESHPVPQHEQFGYDFLKAICLWLDSGPGGVVRNFTKGSGVRNSPRFPIVPESADGEASIDALDEQLIPYLLGLASDKPVLNIDASPFELDERTVVFESETAAVLSFAQAVKIPFEDLTTGAIIPASPTAADRVAAQDRKTALRFWGLKVARGILMNASEGVDFRLVDHAFGGLGRPDASIKEDEKELARLGKRINPEEEEEEVQEASLVTRMAAPTSSREDEEPIGSEAAEERAEEQAEREDEDDIDTGEIIEIEEAEDEEDDEDVDMENTANDSSGEEEEEDEGSSDDDDGPHHVLYRSGRMRNLRKSRVNADTPVSSHTRSYEGHCNVKTVKDVNFFGLQDEYVVSGSDSGHLFIWDRKTAKLVNILEGDGEVVNVIQSHPYEPMIAVSGIDHTIKIFSPDARARRDARLGIGVRKVDESDFSSIQGLDGNGSVPPVADGGLSSKKRMWDEYRIRSQNDSDRRGNNRGEYISRSMIQLLMGRLREELVETEDGGGGEGEMPRTLVLDEDRCAVSLALAWQSTLGQSSIDS</sequence>
<feature type="compositionally biased region" description="Acidic residues" evidence="4">
    <location>
        <begin position="837"/>
        <end position="867"/>
    </location>
</feature>
<evidence type="ECO:0000256" key="3">
    <source>
        <dbReference type="PROSITE-ProRule" id="PRU00221"/>
    </source>
</evidence>
<feature type="repeat" description="WD" evidence="3">
    <location>
        <begin position="42"/>
        <end position="72"/>
    </location>
</feature>
<proteinExistence type="predicted"/>
<dbReference type="InterPro" id="IPR045151">
    <property type="entry name" value="DCAF8"/>
</dbReference>
<feature type="compositionally biased region" description="Acidic residues" evidence="4">
    <location>
        <begin position="875"/>
        <end position="890"/>
    </location>
</feature>
<reference evidence="5" key="1">
    <citation type="journal article" date="2020" name="Stud. Mycol.">
        <title>101 Dothideomycetes genomes: a test case for predicting lifestyles and emergence of pathogens.</title>
        <authorList>
            <person name="Haridas S."/>
            <person name="Albert R."/>
            <person name="Binder M."/>
            <person name="Bloem J."/>
            <person name="Labutti K."/>
            <person name="Salamov A."/>
            <person name="Andreopoulos B."/>
            <person name="Baker S."/>
            <person name="Barry K."/>
            <person name="Bills G."/>
            <person name="Bluhm B."/>
            <person name="Cannon C."/>
            <person name="Castanera R."/>
            <person name="Culley D."/>
            <person name="Daum C."/>
            <person name="Ezra D."/>
            <person name="Gonzalez J."/>
            <person name="Henrissat B."/>
            <person name="Kuo A."/>
            <person name="Liang C."/>
            <person name="Lipzen A."/>
            <person name="Lutzoni F."/>
            <person name="Magnuson J."/>
            <person name="Mondo S."/>
            <person name="Nolan M."/>
            <person name="Ohm R."/>
            <person name="Pangilinan J."/>
            <person name="Park H.-J."/>
            <person name="Ramirez L."/>
            <person name="Alfaro M."/>
            <person name="Sun H."/>
            <person name="Tritt A."/>
            <person name="Yoshinaga Y."/>
            <person name="Zwiers L.-H."/>
            <person name="Turgeon B."/>
            <person name="Goodwin S."/>
            <person name="Spatafora J."/>
            <person name="Crous P."/>
            <person name="Grigoriev I."/>
        </authorList>
    </citation>
    <scope>NUCLEOTIDE SEQUENCE</scope>
    <source>
        <strain evidence="5">CBS 133067</strain>
    </source>
</reference>
<dbReference type="SMART" id="SM00320">
    <property type="entry name" value="WD40"/>
    <property type="match status" value="6"/>
</dbReference>
<feature type="compositionally biased region" description="Basic residues" evidence="4">
    <location>
        <begin position="900"/>
        <end position="909"/>
    </location>
</feature>
<feature type="region of interest" description="Disordered" evidence="4">
    <location>
        <begin position="132"/>
        <end position="153"/>
    </location>
</feature>
<feature type="region of interest" description="Disordered" evidence="4">
    <location>
        <begin position="206"/>
        <end position="226"/>
    </location>
</feature>
<feature type="compositionally biased region" description="Low complexity" evidence="4">
    <location>
        <begin position="479"/>
        <end position="493"/>
    </location>
</feature>
<dbReference type="EMBL" id="ML978131">
    <property type="protein sequence ID" value="KAF2095638.1"/>
    <property type="molecule type" value="Genomic_DNA"/>
</dbReference>
<feature type="repeat" description="WD" evidence="3">
    <location>
        <begin position="91"/>
        <end position="134"/>
    </location>
</feature>
<evidence type="ECO:0000313" key="6">
    <source>
        <dbReference type="Proteomes" id="UP000799772"/>
    </source>
</evidence>
<dbReference type="InterPro" id="IPR036322">
    <property type="entry name" value="WD40_repeat_dom_sf"/>
</dbReference>
<keyword evidence="6" id="KW-1185">Reference proteome</keyword>
<organism evidence="5 6">
    <name type="scientific">Rhizodiscina lignyota</name>
    <dbReference type="NCBI Taxonomy" id="1504668"/>
    <lineage>
        <taxon>Eukaryota</taxon>
        <taxon>Fungi</taxon>
        <taxon>Dikarya</taxon>
        <taxon>Ascomycota</taxon>
        <taxon>Pezizomycotina</taxon>
        <taxon>Dothideomycetes</taxon>
        <taxon>Pleosporomycetidae</taxon>
        <taxon>Aulographales</taxon>
        <taxon>Rhizodiscinaceae</taxon>
        <taxon>Rhizodiscina</taxon>
    </lineage>
</organism>
<dbReference type="InterPro" id="IPR001680">
    <property type="entry name" value="WD40_rpt"/>
</dbReference>
<dbReference type="PANTHER" id="PTHR15574:SF40">
    <property type="entry name" value="WD AND TETRATRICOPEPTIDE REPEATS PROTEIN 1"/>
    <property type="match status" value="1"/>
</dbReference>
<comment type="caution">
    <text evidence="5">The sequence shown here is derived from an EMBL/GenBank/DDBJ whole genome shotgun (WGS) entry which is preliminary data.</text>
</comment>
<dbReference type="AlphaFoldDB" id="A0A9P4M3E5"/>
<dbReference type="GO" id="GO:0045717">
    <property type="term" value="P:negative regulation of fatty acid biosynthetic process"/>
    <property type="evidence" value="ECO:0007669"/>
    <property type="project" value="TreeGrafter"/>
</dbReference>
<dbReference type="Gene3D" id="2.130.10.10">
    <property type="entry name" value="YVTN repeat-like/Quinoprotein amine dehydrogenase"/>
    <property type="match status" value="3"/>
</dbReference>
<keyword evidence="2" id="KW-0677">Repeat</keyword>
<dbReference type="GO" id="GO:0080008">
    <property type="term" value="C:Cul4-RING E3 ubiquitin ligase complex"/>
    <property type="evidence" value="ECO:0007669"/>
    <property type="project" value="TreeGrafter"/>
</dbReference>
<evidence type="ECO:0000256" key="4">
    <source>
        <dbReference type="SAM" id="MobiDB-lite"/>
    </source>
</evidence>
<feature type="repeat" description="WD" evidence="3">
    <location>
        <begin position="164"/>
        <end position="205"/>
    </location>
</feature>
<evidence type="ECO:0000256" key="2">
    <source>
        <dbReference type="ARBA" id="ARBA00022737"/>
    </source>
</evidence>
<dbReference type="Proteomes" id="UP000799772">
    <property type="component" value="Unassembled WGS sequence"/>
</dbReference>
<dbReference type="PANTHER" id="PTHR15574">
    <property type="entry name" value="WD REPEAT DOMAIN-CONTAINING FAMILY"/>
    <property type="match status" value="1"/>
</dbReference>
<dbReference type="GO" id="GO:0005737">
    <property type="term" value="C:cytoplasm"/>
    <property type="evidence" value="ECO:0007669"/>
    <property type="project" value="TreeGrafter"/>
</dbReference>
<feature type="compositionally biased region" description="Polar residues" evidence="4">
    <location>
        <begin position="494"/>
        <end position="508"/>
    </location>
</feature>
<gene>
    <name evidence="5" type="ORF">NA57DRAFT_44417</name>
</gene>
<accession>A0A9P4M3E5</accession>
<evidence type="ECO:0000256" key="1">
    <source>
        <dbReference type="ARBA" id="ARBA00022574"/>
    </source>
</evidence>
<feature type="region of interest" description="Disordered" evidence="4">
    <location>
        <begin position="789"/>
        <end position="922"/>
    </location>
</feature>
<dbReference type="InterPro" id="IPR015943">
    <property type="entry name" value="WD40/YVTN_repeat-like_dom_sf"/>
</dbReference>
<evidence type="ECO:0000313" key="5">
    <source>
        <dbReference type="EMBL" id="KAF2095638.1"/>
    </source>
</evidence>
<dbReference type="OrthoDB" id="4869960at2759"/>
<dbReference type="PROSITE" id="PS50294">
    <property type="entry name" value="WD_REPEATS_REGION"/>
    <property type="match status" value="2"/>
</dbReference>
<name>A0A9P4M3E5_9PEZI</name>
<dbReference type="Pfam" id="PF00400">
    <property type="entry name" value="WD40"/>
    <property type="match status" value="4"/>
</dbReference>
<feature type="region of interest" description="Disordered" evidence="4">
    <location>
        <begin position="359"/>
        <end position="452"/>
    </location>
</feature>
<protein>
    <submittedName>
        <fullName evidence="5">Wd and tetratricopeptide repeat protein</fullName>
    </submittedName>
</protein>